<dbReference type="InterPro" id="IPR000182">
    <property type="entry name" value="GNAT_dom"/>
</dbReference>
<reference evidence="2" key="1">
    <citation type="journal article" date="2017" name="MBio">
        <title>Viruses in the Oceanic Basement.</title>
        <authorList>
            <person name="Nigro O.D."/>
            <person name="Jungbluth S.P."/>
            <person name="Steward G.F."/>
            <person name="Rappe M.S."/>
        </authorList>
    </citation>
    <scope>NUCLEOTIDE SEQUENCE</scope>
    <source>
        <strain evidence="2">JdFR1000234</strain>
    </source>
</reference>
<protein>
    <submittedName>
        <fullName evidence="2">Acyltransferase</fullName>
    </submittedName>
</protein>
<keyword evidence="2" id="KW-0012">Acyltransferase</keyword>
<evidence type="ECO:0000259" key="1">
    <source>
        <dbReference type="PROSITE" id="PS51186"/>
    </source>
</evidence>
<evidence type="ECO:0000313" key="2">
    <source>
        <dbReference type="EMBL" id="AQQ75510.1"/>
    </source>
</evidence>
<dbReference type="Gene3D" id="3.40.630.30">
    <property type="match status" value="1"/>
</dbReference>
<keyword evidence="2" id="KW-0808">Transferase</keyword>
<sequence>MRIVKTRKINELIEKESQKGYKMFFGLELEGDVFGLNHQLLPSWKIIRQRYLGRGDEYRYFAPNSDFEYRIDHTVFFEIVTKPIDNIHELLFRCAKGLRDYATKLKRRILSYSGEEIDVIPILVGNSYVINGDFNSIGQHIHISPSRYGYDDVYHASKVRKYLYDFIPFITAYCTTPLSHFTYNKRLKSESPTCESCDYYESCDGSDCSYEDNGIFAFFTRLSDGQYGNHYDNLNFTEHNTLEIRESDANLPIVTLSALWILREIVDKVHKAIENNEPIVFEPTNFHKLKSEREEIIENGVRHFDFHRFKRYLLAFDVDFELSDVCESFKELYYLFFVKETSFGELLRDTIYEIMKASPEFTNQEVRQKVDKLIFETLESLLYKPFESVFLKIRRFIKKLMEIEKEHEFALVNEYVKQLAKDILKWRKDLKNYHRFSDFLKHIIVVAKTKDDVISIVFHGAKFDIVSVELIPFYKALKLAKEKIDNITSKKDVLDLFVFLEKNEIDIKLFIPTLMKLGFQQTTLEALYKRAQKIVNFDITKVKVIKVFSYQSNLVNKALELYKYYPTLVNQVKLNDVTCDTIFIANYENEIIGVVRVDITKSRIKGLAVHPDYLGKNVAKVLLTHALKLLDETKSVYVTVWVKEVNVNAKNWWMRRGFKEFSSEHKRFMYLKREVAFINEDDLAKAEKLAKALKDLMNSLMEDIYRHCVSLWNTDNAGLGVLEYISDDIEYAVKKLKEALSMLSDYLQDIEDALKHENKRGFIKHIKYYNEFIRDKYVDKVNIIKARISKKFGIEYTTKNIIRYMVTHDIPISDKSKKLFREVEFLVGELRERL</sequence>
<gene>
    <name evidence="2" type="ORF">JDFR1000234_35</name>
</gene>
<dbReference type="SUPFAM" id="SSF55729">
    <property type="entry name" value="Acyl-CoA N-acyltransferases (Nat)"/>
    <property type="match status" value="1"/>
</dbReference>
<dbReference type="CDD" id="cd04301">
    <property type="entry name" value="NAT_SF"/>
    <property type="match status" value="1"/>
</dbReference>
<dbReference type="GO" id="GO:0016747">
    <property type="term" value="F:acyltransferase activity, transferring groups other than amino-acyl groups"/>
    <property type="evidence" value="ECO:0007669"/>
    <property type="project" value="InterPro"/>
</dbReference>
<feature type="domain" description="N-acetyltransferase" evidence="1">
    <location>
        <begin position="545"/>
        <end position="674"/>
    </location>
</feature>
<proteinExistence type="predicted"/>
<dbReference type="PROSITE" id="PS51186">
    <property type="entry name" value="GNAT"/>
    <property type="match status" value="1"/>
</dbReference>
<accession>A0A1S5Y367</accession>
<dbReference type="Pfam" id="PF13673">
    <property type="entry name" value="Acetyltransf_10"/>
    <property type="match status" value="1"/>
</dbReference>
<organism evidence="2">
    <name type="scientific">uncultured archaeal virus</name>
    <dbReference type="NCBI Taxonomy" id="1960247"/>
    <lineage>
        <taxon>Viruses</taxon>
        <taxon>environmental samples</taxon>
    </lineage>
</organism>
<name>A0A1S5Y367_9VIRU</name>
<dbReference type="InterPro" id="IPR016181">
    <property type="entry name" value="Acyl_CoA_acyltransferase"/>
</dbReference>
<dbReference type="EMBL" id="KY229235">
    <property type="protein sequence ID" value="AQQ75510.1"/>
    <property type="molecule type" value="Genomic_DNA"/>
</dbReference>